<dbReference type="RefSeq" id="WP_201431266.1">
    <property type="nucleotide sequence ID" value="NZ_JAEQBW010000004.1"/>
</dbReference>
<evidence type="ECO:0000313" key="2">
    <source>
        <dbReference type="EMBL" id="MBK6265590.1"/>
    </source>
</evidence>
<feature type="domain" description="BON" evidence="1">
    <location>
        <begin position="4"/>
        <end position="72"/>
    </location>
</feature>
<dbReference type="AlphaFoldDB" id="A0A934WZC0"/>
<organism evidence="2 3">
    <name type="scientific">Marivirga aurantiaca</name>
    <dbReference type="NCBI Taxonomy" id="2802615"/>
    <lineage>
        <taxon>Bacteria</taxon>
        <taxon>Pseudomonadati</taxon>
        <taxon>Bacteroidota</taxon>
        <taxon>Cytophagia</taxon>
        <taxon>Cytophagales</taxon>
        <taxon>Marivirgaceae</taxon>
        <taxon>Marivirga</taxon>
    </lineage>
</organism>
<dbReference type="PANTHER" id="PTHR34606">
    <property type="entry name" value="BON DOMAIN-CONTAINING PROTEIN"/>
    <property type="match status" value="1"/>
</dbReference>
<comment type="caution">
    <text evidence="2">The sequence shown here is derived from an EMBL/GenBank/DDBJ whole genome shotgun (WGS) entry which is preliminary data.</text>
</comment>
<name>A0A934WZC0_9BACT</name>
<proteinExistence type="predicted"/>
<dbReference type="EMBL" id="JAEQBW010000004">
    <property type="protein sequence ID" value="MBK6265590.1"/>
    <property type="molecule type" value="Genomic_DNA"/>
</dbReference>
<evidence type="ECO:0000313" key="3">
    <source>
        <dbReference type="Proteomes" id="UP000611723"/>
    </source>
</evidence>
<dbReference type="InterPro" id="IPR014004">
    <property type="entry name" value="Transpt-assoc_nodulatn_dom_bac"/>
</dbReference>
<reference evidence="2" key="1">
    <citation type="submission" date="2021-01" db="EMBL/GenBank/DDBJ databases">
        <title>Marivirga aurantiaca sp. nov., isolated from intertidal surface sediments.</title>
        <authorList>
            <person name="Zhang M."/>
        </authorList>
    </citation>
    <scope>NUCLEOTIDE SEQUENCE</scope>
    <source>
        <strain evidence="2">S37H4</strain>
    </source>
</reference>
<dbReference type="Proteomes" id="UP000611723">
    <property type="component" value="Unassembled WGS sequence"/>
</dbReference>
<feature type="domain" description="BON" evidence="1">
    <location>
        <begin position="80"/>
        <end position="148"/>
    </location>
</feature>
<evidence type="ECO:0000259" key="1">
    <source>
        <dbReference type="PROSITE" id="PS50914"/>
    </source>
</evidence>
<keyword evidence="3" id="KW-1185">Reference proteome</keyword>
<dbReference type="PANTHER" id="PTHR34606:SF15">
    <property type="entry name" value="BON DOMAIN-CONTAINING PROTEIN"/>
    <property type="match status" value="1"/>
</dbReference>
<protein>
    <submittedName>
        <fullName evidence="2">BON domain-containing protein</fullName>
    </submittedName>
</protein>
<dbReference type="PROSITE" id="PS50914">
    <property type="entry name" value="BON"/>
    <property type="match status" value="3"/>
</dbReference>
<sequence>MAVVKETKEKMIRDQLAEDNRILSSDIEIKVSGSKVTLSGMVPSYYEKLSAEEDALATPGVYVVENNIMVTYPEETYVLSDSEIKSSIENMLQWDPRIDSSKITVTVQKGVITMEGSVDAFWKRRVAENTAFSISGIVDVNNKLNVVWTNELKDEKIAESIQNALKKSPLVNSAEIIVEVRNGIVNLRGRVSNLISKRVAADKVAYVEGVKGINNQLVVL</sequence>
<dbReference type="InterPro" id="IPR051686">
    <property type="entry name" value="Lipoprotein_DolP"/>
</dbReference>
<gene>
    <name evidence="2" type="ORF">JKA74_11125</name>
</gene>
<dbReference type="Gene3D" id="3.30.1340.30">
    <property type="match status" value="3"/>
</dbReference>
<dbReference type="InterPro" id="IPR007055">
    <property type="entry name" value="BON_dom"/>
</dbReference>
<accession>A0A934WZC0</accession>
<dbReference type="SMART" id="SM00749">
    <property type="entry name" value="BON"/>
    <property type="match status" value="3"/>
</dbReference>
<feature type="domain" description="BON" evidence="1">
    <location>
        <begin position="153"/>
        <end position="220"/>
    </location>
</feature>
<dbReference type="Pfam" id="PF04972">
    <property type="entry name" value="BON"/>
    <property type="match status" value="3"/>
</dbReference>